<evidence type="ECO:0000313" key="2">
    <source>
        <dbReference type="EMBL" id="KIY02081.1"/>
    </source>
</evidence>
<dbReference type="VEuPathDB" id="FungiDB:Z520_02219"/>
<dbReference type="EMBL" id="KN848064">
    <property type="protein sequence ID" value="KIY02081.1"/>
    <property type="molecule type" value="Genomic_DNA"/>
</dbReference>
<dbReference type="Proteomes" id="UP000053411">
    <property type="component" value="Unassembled WGS sequence"/>
</dbReference>
<gene>
    <name evidence="2" type="ORF">Z520_02219</name>
</gene>
<protein>
    <recommendedName>
        <fullName evidence="1">Heterokaryon incompatibility domain-containing protein</fullName>
    </recommendedName>
</protein>
<dbReference type="PANTHER" id="PTHR24148:SF73">
    <property type="entry name" value="HET DOMAIN PROTEIN (AFU_ORTHOLOGUE AFUA_8G01020)"/>
    <property type="match status" value="1"/>
</dbReference>
<accession>A0A0D2HJL5</accession>
<dbReference type="InterPro" id="IPR052895">
    <property type="entry name" value="HetReg/Transcr_Mod"/>
</dbReference>
<dbReference type="InterPro" id="IPR010730">
    <property type="entry name" value="HET"/>
</dbReference>
<keyword evidence="3" id="KW-1185">Reference proteome</keyword>
<sequence>MSHTNSNVFASLPLGEHDIRLLNIISDYDSELIHCELHNECLDLKAPKSRLPHYNALSYMWGSAECEKTTYINGLRLKIRMNLWEFLRRYQYDNISTPIWIDALCIDQGSIEERNHQVQRMGIIYKHARRVLVWLGAEKLCNPLALEVPSELKNRRKPSPKRARRRRSTWIPAWRMPMDIPELQEIRISPLSVEANDSDWEPYRQTIRRVAHCNTGLDHGSFKRFSSGMRL</sequence>
<organism evidence="2 3">
    <name type="scientific">Fonsecaea multimorphosa CBS 102226</name>
    <dbReference type="NCBI Taxonomy" id="1442371"/>
    <lineage>
        <taxon>Eukaryota</taxon>
        <taxon>Fungi</taxon>
        <taxon>Dikarya</taxon>
        <taxon>Ascomycota</taxon>
        <taxon>Pezizomycotina</taxon>
        <taxon>Eurotiomycetes</taxon>
        <taxon>Chaetothyriomycetidae</taxon>
        <taxon>Chaetothyriales</taxon>
        <taxon>Herpotrichiellaceae</taxon>
        <taxon>Fonsecaea</taxon>
    </lineage>
</organism>
<dbReference type="STRING" id="1442371.A0A0D2HJL5"/>
<proteinExistence type="predicted"/>
<dbReference type="PANTHER" id="PTHR24148">
    <property type="entry name" value="ANKYRIN REPEAT DOMAIN-CONTAINING PROTEIN 39 HOMOLOG-RELATED"/>
    <property type="match status" value="1"/>
</dbReference>
<dbReference type="OrthoDB" id="4146092at2759"/>
<dbReference type="GeneID" id="27707965"/>
<dbReference type="RefSeq" id="XP_016636203.1">
    <property type="nucleotide sequence ID" value="XM_016772733.1"/>
</dbReference>
<feature type="domain" description="Heterokaryon incompatibility" evidence="1">
    <location>
        <begin position="54"/>
        <end position="165"/>
    </location>
</feature>
<evidence type="ECO:0000259" key="1">
    <source>
        <dbReference type="Pfam" id="PF06985"/>
    </source>
</evidence>
<name>A0A0D2HJL5_9EURO</name>
<evidence type="ECO:0000313" key="3">
    <source>
        <dbReference type="Proteomes" id="UP000053411"/>
    </source>
</evidence>
<dbReference type="Pfam" id="PF06985">
    <property type="entry name" value="HET"/>
    <property type="match status" value="1"/>
</dbReference>
<reference evidence="2 3" key="1">
    <citation type="submission" date="2015-01" db="EMBL/GenBank/DDBJ databases">
        <title>The Genome Sequence of Fonsecaea multimorphosa CBS 102226.</title>
        <authorList>
            <consortium name="The Broad Institute Genomics Platform"/>
            <person name="Cuomo C."/>
            <person name="de Hoog S."/>
            <person name="Gorbushina A."/>
            <person name="Stielow B."/>
            <person name="Teixiera M."/>
            <person name="Abouelleil A."/>
            <person name="Chapman S.B."/>
            <person name="Priest M."/>
            <person name="Young S.K."/>
            <person name="Wortman J."/>
            <person name="Nusbaum C."/>
            <person name="Birren B."/>
        </authorList>
    </citation>
    <scope>NUCLEOTIDE SEQUENCE [LARGE SCALE GENOMIC DNA]</scope>
    <source>
        <strain evidence="2 3">CBS 102226</strain>
    </source>
</reference>
<dbReference type="AlphaFoldDB" id="A0A0D2HJL5"/>